<name>A3HV49_9BACT</name>
<dbReference type="EMBL" id="AAXU02000001">
    <property type="protein sequence ID" value="EAZ82021.1"/>
    <property type="molecule type" value="Genomic_DNA"/>
</dbReference>
<dbReference type="AlphaFoldDB" id="A3HV49"/>
<gene>
    <name evidence="1" type="ORF">ALPR1_02230</name>
</gene>
<dbReference type="OrthoDB" id="1521695at2"/>
<comment type="caution">
    <text evidence="1">The sequence shown here is derived from an EMBL/GenBank/DDBJ whole genome shotgun (WGS) entry which is preliminary data.</text>
</comment>
<proteinExistence type="predicted"/>
<reference evidence="1 2" key="1">
    <citation type="journal article" date="2011" name="J. Bacteriol.">
        <title>Complete genome sequence of Algoriphagus sp. PR1, bacterial prey of a colony-forming choanoflagellate.</title>
        <authorList>
            <person name="Alegado R.A."/>
            <person name="Ferriera S."/>
            <person name="Nusbaum C."/>
            <person name="Young S.K."/>
            <person name="Zeng Q."/>
            <person name="Imamovic A."/>
            <person name="Fairclough S.R."/>
            <person name="King N."/>
        </authorList>
    </citation>
    <scope>NUCLEOTIDE SEQUENCE [LARGE SCALE GENOMIC DNA]</scope>
    <source>
        <strain evidence="1 2">PR1</strain>
    </source>
</reference>
<organism evidence="1 2">
    <name type="scientific">Algoriphagus machipongonensis</name>
    <dbReference type="NCBI Taxonomy" id="388413"/>
    <lineage>
        <taxon>Bacteria</taxon>
        <taxon>Pseudomonadati</taxon>
        <taxon>Bacteroidota</taxon>
        <taxon>Cytophagia</taxon>
        <taxon>Cytophagales</taxon>
        <taxon>Cyclobacteriaceae</taxon>
        <taxon>Algoriphagus</taxon>
    </lineage>
</organism>
<dbReference type="RefSeq" id="WP_008198089.1">
    <property type="nucleotide sequence ID" value="NZ_CM001023.1"/>
</dbReference>
<dbReference type="HOGENOM" id="CLU_884651_0_0_10"/>
<evidence type="ECO:0000313" key="1">
    <source>
        <dbReference type="EMBL" id="EAZ82021.1"/>
    </source>
</evidence>
<keyword evidence="2" id="KW-1185">Reference proteome</keyword>
<evidence type="ECO:0000313" key="2">
    <source>
        <dbReference type="Proteomes" id="UP000003919"/>
    </source>
</evidence>
<dbReference type="Proteomes" id="UP000003919">
    <property type="component" value="Unassembled WGS sequence"/>
</dbReference>
<accession>A3HV49</accession>
<sequence length="314" mass="35524">MKKTIKQFYFEGLFFLGLLTTINISSFAQGTAVGDKAESTVEIYQYHDYVKSGKSEVVKSYLLNEKSKDAISSNWWSAIEKKEDLEREELSLAKLPDFKNWNILFTYLNGVFVGVQKQDDSWTMLKFNVVGEHSNAYIYPNNEDYLDGKTIRPYAFLKNTDEDLTQEIELMVRGANMGISPGYIYETQLTAIQLERMLTKEGFVRINRTQNYVDENVGIGNFEVKAKSGHDYIMILYTPKEQPISPIAVISAGGKSATDGNFFQEYQLPGALSTLPTKVSNAVHQSQSGTHFYIDVVSASGTNYALFDIFELKK</sequence>
<protein>
    <submittedName>
        <fullName evidence="1">Uncharacterized protein</fullName>
    </submittedName>
</protein>